<dbReference type="EMBL" id="UINC01083280">
    <property type="protein sequence ID" value="SVC28836.1"/>
    <property type="molecule type" value="Genomic_DNA"/>
</dbReference>
<evidence type="ECO:0000259" key="1">
    <source>
        <dbReference type="PROSITE" id="PS50006"/>
    </source>
</evidence>
<proteinExistence type="predicted"/>
<protein>
    <recommendedName>
        <fullName evidence="1">FHA domain-containing protein</fullName>
    </recommendedName>
</protein>
<gene>
    <name evidence="2" type="ORF">METZ01_LOCUS281690</name>
</gene>
<dbReference type="Gene3D" id="2.60.200.20">
    <property type="match status" value="1"/>
</dbReference>
<dbReference type="InterPro" id="IPR008984">
    <property type="entry name" value="SMAD_FHA_dom_sf"/>
</dbReference>
<reference evidence="2" key="1">
    <citation type="submission" date="2018-05" db="EMBL/GenBank/DDBJ databases">
        <authorList>
            <person name="Lanie J.A."/>
            <person name="Ng W.-L."/>
            <person name="Kazmierczak K.M."/>
            <person name="Andrzejewski T.M."/>
            <person name="Davidsen T.M."/>
            <person name="Wayne K.J."/>
            <person name="Tettelin H."/>
            <person name="Glass J.I."/>
            <person name="Rusch D."/>
            <person name="Podicherti R."/>
            <person name="Tsui H.-C.T."/>
            <person name="Winkler M.E."/>
        </authorList>
    </citation>
    <scope>NUCLEOTIDE SEQUENCE</scope>
</reference>
<accession>A0A382KWN7</accession>
<sequence length="150" mass="16590">MPDAEDALMPDTEDALEITCFSPDSQEEQHCWLQSGESVYLGREPQPADASITLSGATSRVSRTAAKITFEDGTVIVKKISSGSDGVVTEEFSCFIPRRSRVILGDGQQYIFHEPGYFEIPDTEGTHKVRLDFDAPERPVTPERPVRGSR</sequence>
<organism evidence="2">
    <name type="scientific">marine metagenome</name>
    <dbReference type="NCBI Taxonomy" id="408172"/>
    <lineage>
        <taxon>unclassified sequences</taxon>
        <taxon>metagenomes</taxon>
        <taxon>ecological metagenomes</taxon>
    </lineage>
</organism>
<dbReference type="PROSITE" id="PS50006">
    <property type="entry name" value="FHA_DOMAIN"/>
    <property type="match status" value="1"/>
</dbReference>
<dbReference type="AlphaFoldDB" id="A0A382KWN7"/>
<feature type="non-terminal residue" evidence="2">
    <location>
        <position position="150"/>
    </location>
</feature>
<dbReference type="InterPro" id="IPR000253">
    <property type="entry name" value="FHA_dom"/>
</dbReference>
<evidence type="ECO:0000313" key="2">
    <source>
        <dbReference type="EMBL" id="SVC28836.1"/>
    </source>
</evidence>
<name>A0A382KWN7_9ZZZZ</name>
<feature type="domain" description="FHA" evidence="1">
    <location>
        <begin position="39"/>
        <end position="87"/>
    </location>
</feature>
<dbReference type="SUPFAM" id="SSF49879">
    <property type="entry name" value="SMAD/FHA domain"/>
    <property type="match status" value="1"/>
</dbReference>